<sequence length="237" mass="25185">MGWAASMGEIPPPLYEKRPAPAWLLRGPVSTRHPPAAEKPAHLGPATPPPALKFKGGRSPAGRASQGPAEPVPKTTPLEEGEGSSAALPPAVLLRFPWPRPSQTPGPINQHSPCHHRRKESCASGWRDWFPSHKGTFGSWRPPLLPGEQTIVLPRAVITHRYSEAGEQSHVITHSYSEAGEQSHFSLPPSRALCGFCADGGVGGGGALEAEIAGWSSTRMPAGTACESRPRFTTDVS</sequence>
<reference evidence="1" key="1">
    <citation type="submission" date="2023-05" db="EMBL/GenBank/DDBJ databases">
        <authorList>
            <consortium name="ELIXIR-Norway"/>
        </authorList>
    </citation>
    <scope>NUCLEOTIDE SEQUENCE</scope>
</reference>
<dbReference type="Proteomes" id="UP001162501">
    <property type="component" value="Chromosome 31"/>
</dbReference>
<gene>
    <name evidence="1" type="ORF">MRATA1EN22A_LOCUS20668</name>
</gene>
<reference evidence="1" key="2">
    <citation type="submission" date="2025-03" db="EMBL/GenBank/DDBJ databases">
        <authorList>
            <consortium name="ELIXIR-Norway"/>
            <consortium name="Elixir Norway"/>
        </authorList>
    </citation>
    <scope>NUCLEOTIDE SEQUENCE</scope>
</reference>
<name>A0AC59ZND5_RANTA</name>
<evidence type="ECO:0000313" key="2">
    <source>
        <dbReference type="Proteomes" id="UP001162501"/>
    </source>
</evidence>
<accession>A0AC59ZND5</accession>
<proteinExistence type="predicted"/>
<dbReference type="EMBL" id="OX596115">
    <property type="protein sequence ID" value="CAN0473627.1"/>
    <property type="molecule type" value="Genomic_DNA"/>
</dbReference>
<protein>
    <submittedName>
        <fullName evidence="1">Uncharacterized protein</fullName>
    </submittedName>
</protein>
<organism evidence="1 2">
    <name type="scientific">Rangifer tarandus platyrhynchus</name>
    <name type="common">Svalbard reindeer</name>
    <dbReference type="NCBI Taxonomy" id="3082113"/>
    <lineage>
        <taxon>Eukaryota</taxon>
        <taxon>Metazoa</taxon>
        <taxon>Chordata</taxon>
        <taxon>Craniata</taxon>
        <taxon>Vertebrata</taxon>
        <taxon>Euteleostomi</taxon>
        <taxon>Mammalia</taxon>
        <taxon>Eutheria</taxon>
        <taxon>Laurasiatheria</taxon>
        <taxon>Artiodactyla</taxon>
        <taxon>Ruminantia</taxon>
        <taxon>Pecora</taxon>
        <taxon>Cervidae</taxon>
        <taxon>Odocoileinae</taxon>
        <taxon>Rangifer</taxon>
    </lineage>
</organism>
<evidence type="ECO:0000313" key="1">
    <source>
        <dbReference type="EMBL" id="CAN0473627.1"/>
    </source>
</evidence>